<dbReference type="EMBL" id="JARKIE010000006">
    <property type="protein sequence ID" value="KAJ7706765.1"/>
    <property type="molecule type" value="Genomic_DNA"/>
</dbReference>
<proteinExistence type="predicted"/>
<organism evidence="2 3">
    <name type="scientific">Mycena rosella</name>
    <name type="common">Pink bonnet</name>
    <name type="synonym">Agaricus rosellus</name>
    <dbReference type="NCBI Taxonomy" id="1033263"/>
    <lineage>
        <taxon>Eukaryota</taxon>
        <taxon>Fungi</taxon>
        <taxon>Dikarya</taxon>
        <taxon>Basidiomycota</taxon>
        <taxon>Agaricomycotina</taxon>
        <taxon>Agaricomycetes</taxon>
        <taxon>Agaricomycetidae</taxon>
        <taxon>Agaricales</taxon>
        <taxon>Marasmiineae</taxon>
        <taxon>Mycenaceae</taxon>
        <taxon>Mycena</taxon>
    </lineage>
</organism>
<feature type="region of interest" description="Disordered" evidence="1">
    <location>
        <begin position="101"/>
        <end position="162"/>
    </location>
</feature>
<evidence type="ECO:0000313" key="2">
    <source>
        <dbReference type="EMBL" id="KAJ7706765.1"/>
    </source>
</evidence>
<feature type="compositionally biased region" description="Low complexity" evidence="1">
    <location>
        <begin position="117"/>
        <end position="129"/>
    </location>
</feature>
<reference evidence="2" key="1">
    <citation type="submission" date="2023-03" db="EMBL/GenBank/DDBJ databases">
        <title>Massive genome expansion in bonnet fungi (Mycena s.s.) driven by repeated elements and novel gene families across ecological guilds.</title>
        <authorList>
            <consortium name="Lawrence Berkeley National Laboratory"/>
            <person name="Harder C.B."/>
            <person name="Miyauchi S."/>
            <person name="Viragh M."/>
            <person name="Kuo A."/>
            <person name="Thoen E."/>
            <person name="Andreopoulos B."/>
            <person name="Lu D."/>
            <person name="Skrede I."/>
            <person name="Drula E."/>
            <person name="Henrissat B."/>
            <person name="Morin E."/>
            <person name="Kohler A."/>
            <person name="Barry K."/>
            <person name="LaButti K."/>
            <person name="Morin E."/>
            <person name="Salamov A."/>
            <person name="Lipzen A."/>
            <person name="Mereny Z."/>
            <person name="Hegedus B."/>
            <person name="Baldrian P."/>
            <person name="Stursova M."/>
            <person name="Weitz H."/>
            <person name="Taylor A."/>
            <person name="Grigoriev I.V."/>
            <person name="Nagy L.G."/>
            <person name="Martin F."/>
            <person name="Kauserud H."/>
        </authorList>
    </citation>
    <scope>NUCLEOTIDE SEQUENCE</scope>
    <source>
        <strain evidence="2">CBHHK067</strain>
    </source>
</reference>
<protein>
    <submittedName>
        <fullName evidence="2">Uncharacterized protein</fullName>
    </submittedName>
</protein>
<dbReference type="Proteomes" id="UP001221757">
    <property type="component" value="Unassembled WGS sequence"/>
</dbReference>
<comment type="caution">
    <text evidence="2">The sequence shown here is derived from an EMBL/GenBank/DDBJ whole genome shotgun (WGS) entry which is preliminary data.</text>
</comment>
<gene>
    <name evidence="2" type="ORF">B0H17DRAFT_1192336</name>
</gene>
<sequence length="294" mass="31291">MRSLQAIRTAVRKPVVGYVIFPALPEARCGARPQPRGAATERVRRSPAAPLAYRKRGGCQDLTKALFAMINALAHSTQSTGCAFAVLTALPAYWDRPSTGMNIPPNPDAPQSYTHRLSPPAHHPALPSSQRSNASSVLRAPPPTSQGVSLSSALAGSPATAPHRTRITLDKWDTPDAASRVAAASSVACAVVPALRKALELSGNKRVSPLSRPRPPAGSRPPAKRVGRAPAAALAPRGPVSRERELRRDATHWGVVMHTAAPAPSPSPSSLRLRIRETDASTRSNTRFVPYREL</sequence>
<evidence type="ECO:0000256" key="1">
    <source>
        <dbReference type="SAM" id="MobiDB-lite"/>
    </source>
</evidence>
<name>A0AAD7GWJ4_MYCRO</name>
<dbReference type="AlphaFoldDB" id="A0AAD7GWJ4"/>
<accession>A0AAD7GWJ4</accession>
<feature type="compositionally biased region" description="Low complexity" evidence="1">
    <location>
        <begin position="228"/>
        <end position="239"/>
    </location>
</feature>
<evidence type="ECO:0000313" key="3">
    <source>
        <dbReference type="Proteomes" id="UP001221757"/>
    </source>
</evidence>
<feature type="region of interest" description="Disordered" evidence="1">
    <location>
        <begin position="205"/>
        <end position="245"/>
    </location>
</feature>
<feature type="compositionally biased region" description="Polar residues" evidence="1">
    <location>
        <begin position="145"/>
        <end position="154"/>
    </location>
</feature>
<keyword evidence="3" id="KW-1185">Reference proteome</keyword>